<dbReference type="InterPro" id="IPR050160">
    <property type="entry name" value="MHC/Immunoglobulin"/>
</dbReference>
<organism evidence="4 5">
    <name type="scientific">Atrichornis clamosus</name>
    <dbReference type="NCBI Taxonomy" id="449594"/>
    <lineage>
        <taxon>Eukaryota</taxon>
        <taxon>Metazoa</taxon>
        <taxon>Chordata</taxon>
        <taxon>Craniata</taxon>
        <taxon>Vertebrata</taxon>
        <taxon>Euteleostomi</taxon>
        <taxon>Archelosauria</taxon>
        <taxon>Archosauria</taxon>
        <taxon>Dinosauria</taxon>
        <taxon>Saurischia</taxon>
        <taxon>Theropoda</taxon>
        <taxon>Coelurosauria</taxon>
        <taxon>Aves</taxon>
        <taxon>Neognathae</taxon>
        <taxon>Neoaves</taxon>
        <taxon>Telluraves</taxon>
        <taxon>Australaves</taxon>
        <taxon>Passeriformes</taxon>
        <taxon>Menuridae</taxon>
        <taxon>Atrichornis</taxon>
    </lineage>
</organism>
<feature type="non-terminal residue" evidence="4">
    <location>
        <position position="1"/>
    </location>
</feature>
<dbReference type="OrthoDB" id="10043043at2759"/>
<dbReference type="PANTHER" id="PTHR19944">
    <property type="entry name" value="MHC CLASS II-RELATED"/>
    <property type="match status" value="1"/>
</dbReference>
<dbReference type="GO" id="GO:0006955">
    <property type="term" value="P:immune response"/>
    <property type="evidence" value="ECO:0007669"/>
    <property type="project" value="InterPro"/>
</dbReference>
<dbReference type="PANTHER" id="PTHR19944:SF99">
    <property type="entry name" value="HLA CLASS II HISTOCOMPATIBILITY ANTIGEN, DRB1 BETA CHAIN"/>
    <property type="match status" value="1"/>
</dbReference>
<dbReference type="InterPro" id="IPR000353">
    <property type="entry name" value="MHC_II_b_N"/>
</dbReference>
<dbReference type="GO" id="GO:0042613">
    <property type="term" value="C:MHC class II protein complex"/>
    <property type="evidence" value="ECO:0007669"/>
    <property type="project" value="InterPro"/>
</dbReference>
<evidence type="ECO:0000313" key="4">
    <source>
        <dbReference type="EMBL" id="NXY20455.1"/>
    </source>
</evidence>
<protein>
    <submittedName>
        <fullName evidence="4">HB2L protein</fullName>
    </submittedName>
</protein>
<dbReference type="EMBL" id="WBMZ01009542">
    <property type="protein sequence ID" value="NXY20455.1"/>
    <property type="molecule type" value="Genomic_DNA"/>
</dbReference>
<evidence type="ECO:0000256" key="2">
    <source>
        <dbReference type="ARBA" id="ARBA00023180"/>
    </source>
</evidence>
<accession>A0A852P8I6</accession>
<proteinExistence type="predicted"/>
<dbReference type="GO" id="GO:0019882">
    <property type="term" value="P:antigen processing and presentation"/>
    <property type="evidence" value="ECO:0007669"/>
    <property type="project" value="InterPro"/>
</dbReference>
<dbReference type="SMART" id="SM00921">
    <property type="entry name" value="MHC_II_beta"/>
    <property type="match status" value="1"/>
</dbReference>
<dbReference type="InterPro" id="IPR014745">
    <property type="entry name" value="MHC_II_a/b_N"/>
</dbReference>
<dbReference type="Gene3D" id="3.10.320.10">
    <property type="entry name" value="Class II Histocompatibility Antigen, M Beta Chain, Chain B, domain 1"/>
    <property type="match status" value="1"/>
</dbReference>
<feature type="domain" description="MHC class II beta chain N-terminal" evidence="3">
    <location>
        <begin position="18"/>
        <end position="92"/>
    </location>
</feature>
<reference evidence="4" key="1">
    <citation type="submission" date="2020-02" db="EMBL/GenBank/DDBJ databases">
        <title>Bird 10,000 Genomes (B10K) Project - Family phase.</title>
        <authorList>
            <person name="Zhang G."/>
        </authorList>
    </citation>
    <scope>NUCLEOTIDE SEQUENCE</scope>
    <source>
        <strain evidence="4">B10K-DU-029-61</strain>
        <tissue evidence="4">Blood</tissue>
    </source>
</reference>
<feature type="non-terminal residue" evidence="4">
    <location>
        <position position="98"/>
    </location>
</feature>
<comment type="caution">
    <text evidence="4">The sequence shown here is derived from an EMBL/GenBank/DDBJ whole genome shotgun (WGS) entry which is preliminary data.</text>
</comment>
<dbReference type="Proteomes" id="UP000658642">
    <property type="component" value="Unassembled WGS sequence"/>
</dbReference>
<gene>
    <name evidence="4" type="primary">Hb2l_1</name>
    <name evidence="4" type="ORF">ATRCLA_R15268</name>
</gene>
<keyword evidence="5" id="KW-1185">Reference proteome</keyword>
<dbReference type="InterPro" id="IPR011162">
    <property type="entry name" value="MHC_I/II-like_Ag-recog"/>
</dbReference>
<dbReference type="SUPFAM" id="SSF54452">
    <property type="entry name" value="MHC antigen-recognition domain"/>
    <property type="match status" value="1"/>
</dbReference>
<evidence type="ECO:0000313" key="5">
    <source>
        <dbReference type="Proteomes" id="UP000658642"/>
    </source>
</evidence>
<keyword evidence="1" id="KW-1015">Disulfide bond</keyword>
<evidence type="ECO:0000259" key="3">
    <source>
        <dbReference type="SMART" id="SM00921"/>
    </source>
</evidence>
<name>A0A852P8I6_9PASS</name>
<evidence type="ECO:0000256" key="1">
    <source>
        <dbReference type="ARBA" id="ARBA00023157"/>
    </source>
</evidence>
<dbReference type="AlphaFoldDB" id="A0A852P8I6"/>
<sequence>TPRAVPAHSGVFQLLSKEKCTFINGSERVRYVEGQIYNREQQLHFDSDVGNFVEDTPFGEIQVRYWNSQPEYTEYMRPLPDNYCRHNYEGLTPFSVDR</sequence>
<dbReference type="Pfam" id="PF00969">
    <property type="entry name" value="MHC_II_beta"/>
    <property type="match status" value="1"/>
</dbReference>
<keyword evidence="2" id="KW-0325">Glycoprotein</keyword>